<dbReference type="Proteomes" id="UP000309997">
    <property type="component" value="Unassembled WGS sequence"/>
</dbReference>
<comment type="caution">
    <text evidence="1">The sequence shown here is derived from an EMBL/GenBank/DDBJ whole genome shotgun (WGS) entry which is preliminary data.</text>
</comment>
<proteinExistence type="predicted"/>
<evidence type="ECO:0000313" key="1">
    <source>
        <dbReference type="EMBL" id="KAL3608990.1"/>
    </source>
</evidence>
<dbReference type="EMBL" id="RCHU02000001">
    <property type="protein sequence ID" value="KAL3608990.1"/>
    <property type="molecule type" value="Genomic_DNA"/>
</dbReference>
<reference evidence="1 2" key="1">
    <citation type="journal article" date="2024" name="Plant Biotechnol. J.">
        <title>Genome and CRISPR/Cas9 system of a widespread forest tree (Populus alba) in the world.</title>
        <authorList>
            <person name="Liu Y.J."/>
            <person name="Jiang P.F."/>
            <person name="Han X.M."/>
            <person name="Li X.Y."/>
            <person name="Wang H.M."/>
            <person name="Wang Y.J."/>
            <person name="Wang X.X."/>
            <person name="Zeng Q.Y."/>
        </authorList>
    </citation>
    <scope>NUCLEOTIDE SEQUENCE [LARGE SCALE GENOMIC DNA]</scope>
    <source>
        <strain evidence="2">cv. PAL-ZL1</strain>
    </source>
</reference>
<sequence>LEEEQIDFTFSEEEDEGSSPSSLAPVTLELPASLKGANFNPSNTVKAGKEEATTIKKASSASVATKKNVKGSVFTRLSPIVDTLVDALPAAALPIKVSPVNAPLVDAPKLNAPIVPSETCVAQDEQLCKEEATTVKKASSASVATKKNVKGSVFTHLSPIVDTLPAAALPVKVSPVNAPLVDALKLNAPIVPSETCVAQDEQLCS</sequence>
<name>A0ACC4CUT6_POPAL</name>
<accession>A0ACC4CUT6</accession>
<protein>
    <submittedName>
        <fullName evidence="1">Uncharacterized protein</fullName>
    </submittedName>
</protein>
<keyword evidence="2" id="KW-1185">Reference proteome</keyword>
<feature type="non-terminal residue" evidence="1">
    <location>
        <position position="1"/>
    </location>
</feature>
<gene>
    <name evidence="1" type="ORF">D5086_000010</name>
</gene>
<organism evidence="1 2">
    <name type="scientific">Populus alba</name>
    <name type="common">White poplar</name>
    <dbReference type="NCBI Taxonomy" id="43335"/>
    <lineage>
        <taxon>Eukaryota</taxon>
        <taxon>Viridiplantae</taxon>
        <taxon>Streptophyta</taxon>
        <taxon>Embryophyta</taxon>
        <taxon>Tracheophyta</taxon>
        <taxon>Spermatophyta</taxon>
        <taxon>Magnoliopsida</taxon>
        <taxon>eudicotyledons</taxon>
        <taxon>Gunneridae</taxon>
        <taxon>Pentapetalae</taxon>
        <taxon>rosids</taxon>
        <taxon>fabids</taxon>
        <taxon>Malpighiales</taxon>
        <taxon>Salicaceae</taxon>
        <taxon>Saliceae</taxon>
        <taxon>Populus</taxon>
    </lineage>
</organism>
<evidence type="ECO:0000313" key="2">
    <source>
        <dbReference type="Proteomes" id="UP000309997"/>
    </source>
</evidence>